<feature type="binding site" evidence="12">
    <location>
        <begin position="96"/>
        <end position="99"/>
    </location>
    <ligand>
        <name>NAD(+)</name>
        <dbReference type="ChEBI" id="CHEBI:57540"/>
    </ligand>
</feature>
<evidence type="ECO:0000259" key="14">
    <source>
        <dbReference type="Pfam" id="PF05173"/>
    </source>
</evidence>
<comment type="caution">
    <text evidence="12">Lacks conserved residue(s) required for the propagation of feature annotation.</text>
</comment>
<dbReference type="InterPro" id="IPR000846">
    <property type="entry name" value="DapB_N"/>
</dbReference>
<evidence type="ECO:0000256" key="4">
    <source>
        <dbReference type="ARBA" id="ARBA00022915"/>
    </source>
</evidence>
<keyword evidence="3 12" id="KW-0521">NADP</keyword>
<dbReference type="SUPFAM" id="SSF55347">
    <property type="entry name" value="Glyceraldehyde-3-phosphate dehydrogenase-like, C-terminal domain"/>
    <property type="match status" value="1"/>
</dbReference>
<accession>A0ABR9WQS8</accession>
<dbReference type="NCBIfam" id="TIGR00036">
    <property type="entry name" value="dapB"/>
    <property type="match status" value="1"/>
</dbReference>
<dbReference type="HAMAP" id="MF_00102">
    <property type="entry name" value="DapB"/>
    <property type="match status" value="1"/>
</dbReference>
<dbReference type="PIRSF" id="PIRSF000161">
    <property type="entry name" value="DHPR"/>
    <property type="match status" value="1"/>
</dbReference>
<comment type="subcellular location">
    <subcellularLocation>
        <location evidence="12">Cytoplasm</location>
    </subcellularLocation>
</comment>
<keyword evidence="5 12" id="KW-0560">Oxidoreductase</keyword>
<dbReference type="Gene3D" id="3.40.50.720">
    <property type="entry name" value="NAD(P)-binding Rossmann-like Domain"/>
    <property type="match status" value="1"/>
</dbReference>
<dbReference type="RefSeq" id="WP_194093089.1">
    <property type="nucleotide sequence ID" value="NZ_JADFTZ010000001.1"/>
</dbReference>
<keyword evidence="2 12" id="KW-0028">Amino-acid biosynthesis</keyword>
<dbReference type="Pfam" id="PF01113">
    <property type="entry name" value="DapB_N"/>
    <property type="match status" value="1"/>
</dbReference>
<evidence type="ECO:0000256" key="11">
    <source>
        <dbReference type="ARBA" id="ARBA00049396"/>
    </source>
</evidence>
<dbReference type="InterPro" id="IPR023940">
    <property type="entry name" value="DHDPR_bac"/>
</dbReference>
<keyword evidence="12" id="KW-0963">Cytoplasm</keyword>
<evidence type="ECO:0000256" key="5">
    <source>
        <dbReference type="ARBA" id="ARBA00023002"/>
    </source>
</evidence>
<evidence type="ECO:0000256" key="10">
    <source>
        <dbReference type="ARBA" id="ARBA00049080"/>
    </source>
</evidence>
<dbReference type="EC" id="1.17.1.8" evidence="9 12"/>
<comment type="caution">
    <text evidence="12">Was originally thought to be a dihydrodipicolinate reductase (DHDPR), catalyzing the conversion of dihydrodipicolinate to tetrahydrodipicolinate. However, it was shown in E.coli that the substrate of the enzymatic reaction is not dihydrodipicolinate (DHDP) but in fact (2S,4S)-4-hydroxy-2,3,4,5-tetrahydrodipicolinic acid (HTPA), the product released by the DapA-catalyzed reaction.</text>
</comment>
<feature type="binding site" evidence="12">
    <location>
        <position position="30"/>
    </location>
    <ligand>
        <name>NADP(+)</name>
        <dbReference type="ChEBI" id="CHEBI:58349"/>
    </ligand>
</feature>
<evidence type="ECO:0000256" key="6">
    <source>
        <dbReference type="ARBA" id="ARBA00023027"/>
    </source>
</evidence>
<feature type="domain" description="Dihydrodipicolinate reductase C-terminal" evidence="14">
    <location>
        <begin position="102"/>
        <end position="239"/>
    </location>
</feature>
<evidence type="ECO:0000256" key="2">
    <source>
        <dbReference type="ARBA" id="ARBA00022605"/>
    </source>
</evidence>
<dbReference type="Pfam" id="PF05173">
    <property type="entry name" value="DapB_C"/>
    <property type="match status" value="1"/>
</dbReference>
<feature type="binding site" evidence="12">
    <location>
        <begin position="71"/>
        <end position="73"/>
    </location>
    <ligand>
        <name>NAD(+)</name>
        <dbReference type="ChEBI" id="CHEBI:57540"/>
    </ligand>
</feature>
<reference evidence="15 16" key="1">
    <citation type="submission" date="2020-10" db="EMBL/GenBank/DDBJ databases">
        <title>The genome sequence of Flavobacterium aquaticum 1Y8A.</title>
        <authorList>
            <person name="Liu Y."/>
        </authorList>
    </citation>
    <scope>NUCLEOTIDE SEQUENCE [LARGE SCALE GENOMIC DNA]</scope>
    <source>
        <strain evidence="15 16">1Y8A</strain>
    </source>
</reference>
<evidence type="ECO:0000256" key="7">
    <source>
        <dbReference type="ARBA" id="ARBA00023154"/>
    </source>
</evidence>
<feature type="domain" description="Dihydrodipicolinate reductase N-terminal" evidence="13">
    <location>
        <begin position="1"/>
        <end position="99"/>
    </location>
</feature>
<comment type="pathway">
    <text evidence="8 12">Amino-acid biosynthesis; L-lysine biosynthesis via DAP pathway; (S)-tetrahydrodipicolinate from L-aspartate: step 4/4.</text>
</comment>
<dbReference type="SUPFAM" id="SSF51735">
    <property type="entry name" value="NAD(P)-binding Rossmann-fold domains"/>
    <property type="match status" value="1"/>
</dbReference>
<dbReference type="PANTHER" id="PTHR20836:SF0">
    <property type="entry name" value="4-HYDROXY-TETRAHYDRODIPICOLINATE REDUCTASE 1, CHLOROPLASTIC-RELATED"/>
    <property type="match status" value="1"/>
</dbReference>
<comment type="function">
    <text evidence="12">Catalyzes the conversion of 4-hydroxy-tetrahydrodipicolinate (HTPA) to tetrahydrodipicolinate.</text>
</comment>
<evidence type="ECO:0000259" key="13">
    <source>
        <dbReference type="Pfam" id="PF01113"/>
    </source>
</evidence>
<comment type="caution">
    <text evidence="15">The sequence shown here is derived from an EMBL/GenBank/DDBJ whole genome shotgun (WGS) entry which is preliminary data.</text>
</comment>
<comment type="catalytic activity">
    <reaction evidence="11 12">
        <text>(S)-2,3,4,5-tetrahydrodipicolinate + NAD(+) + H2O = (2S,4S)-4-hydroxy-2,3,4,5-tetrahydrodipicolinate + NADH + H(+)</text>
        <dbReference type="Rhea" id="RHEA:35323"/>
        <dbReference type="ChEBI" id="CHEBI:15377"/>
        <dbReference type="ChEBI" id="CHEBI:15378"/>
        <dbReference type="ChEBI" id="CHEBI:16845"/>
        <dbReference type="ChEBI" id="CHEBI:57540"/>
        <dbReference type="ChEBI" id="CHEBI:57945"/>
        <dbReference type="ChEBI" id="CHEBI:67139"/>
        <dbReference type="EC" id="1.17.1.8"/>
    </reaction>
</comment>
<comment type="catalytic activity">
    <reaction evidence="10 12">
        <text>(S)-2,3,4,5-tetrahydrodipicolinate + NADP(+) + H2O = (2S,4S)-4-hydroxy-2,3,4,5-tetrahydrodipicolinate + NADPH + H(+)</text>
        <dbReference type="Rhea" id="RHEA:35331"/>
        <dbReference type="ChEBI" id="CHEBI:15377"/>
        <dbReference type="ChEBI" id="CHEBI:15378"/>
        <dbReference type="ChEBI" id="CHEBI:16845"/>
        <dbReference type="ChEBI" id="CHEBI:57783"/>
        <dbReference type="ChEBI" id="CHEBI:58349"/>
        <dbReference type="ChEBI" id="CHEBI:67139"/>
        <dbReference type="EC" id="1.17.1.8"/>
    </reaction>
</comment>
<feature type="binding site" evidence="12">
    <location>
        <begin position="141"/>
        <end position="142"/>
    </location>
    <ligand>
        <name>(S)-2,3,4,5-tetrahydrodipicolinate</name>
        <dbReference type="ChEBI" id="CHEBI:16845"/>
    </ligand>
</feature>
<evidence type="ECO:0000256" key="8">
    <source>
        <dbReference type="ARBA" id="ARBA00037922"/>
    </source>
</evidence>
<comment type="similarity">
    <text evidence="1 12">Belongs to the DapB family.</text>
</comment>
<keyword evidence="7 12" id="KW-0457">Lysine biosynthesis</keyword>
<feature type="active site" description="Proton donor/acceptor" evidence="12">
    <location>
        <position position="131"/>
    </location>
</feature>
<keyword evidence="6 12" id="KW-0520">NAD</keyword>
<keyword evidence="4 12" id="KW-0220">Diaminopimelate biosynthesis</keyword>
<name>A0ABR9WQS8_9FLAO</name>
<dbReference type="EMBL" id="JADFTZ010000001">
    <property type="protein sequence ID" value="MBE9575126.1"/>
    <property type="molecule type" value="Genomic_DNA"/>
</dbReference>
<feature type="active site" description="Proton donor" evidence="12">
    <location>
        <position position="135"/>
    </location>
</feature>
<evidence type="ECO:0000313" key="15">
    <source>
        <dbReference type="EMBL" id="MBE9575126.1"/>
    </source>
</evidence>
<organism evidence="15 16">
    <name type="scientific">Flavobacterium proteolyticum</name>
    <dbReference type="NCBI Taxonomy" id="2911683"/>
    <lineage>
        <taxon>Bacteria</taxon>
        <taxon>Pseudomonadati</taxon>
        <taxon>Bacteroidota</taxon>
        <taxon>Flavobacteriia</taxon>
        <taxon>Flavobacteriales</taxon>
        <taxon>Flavobacteriaceae</taxon>
        <taxon>Flavobacterium</taxon>
    </lineage>
</organism>
<dbReference type="Gene3D" id="3.30.360.10">
    <property type="entry name" value="Dihydrodipicolinate Reductase, domain 2"/>
    <property type="match status" value="1"/>
</dbReference>
<protein>
    <recommendedName>
        <fullName evidence="9 12">4-hydroxy-tetrahydrodipicolinate reductase</fullName>
        <shortName evidence="12">HTPA reductase</shortName>
        <ecNumber evidence="9 12">1.17.1.8</ecNumber>
    </recommendedName>
</protein>
<sequence length="244" mass="26861">MKIALLGYGKMGKVIERIALERGHEIVLKKDHDNTFEGLLNADVAIDFSVPDSAVGNISECLNNGIPVISGTTGWLTDYPKMAQLCEEKNGSFIYASNFSLGVNVFFELNEYLAKMMANLKQYKVSMEEIHHTQKLDAPSGTAITLAEGVIKHTDYANWTLETPISNDSSNSEQAKQIHIEAKRIENVPGTHSIFYDSEVDQIEIKHTAHSREGFALGAVVAAEWLVGKKGVFTMKDVLGLSSK</sequence>
<gene>
    <name evidence="12 15" type="primary">dapB</name>
    <name evidence="15" type="ORF">IM755_00225</name>
</gene>
<dbReference type="PANTHER" id="PTHR20836">
    <property type="entry name" value="DIHYDRODIPICOLINATE REDUCTASE"/>
    <property type="match status" value="1"/>
</dbReference>
<keyword evidence="16" id="KW-1185">Reference proteome</keyword>
<dbReference type="CDD" id="cd02274">
    <property type="entry name" value="DHDPR_N"/>
    <property type="match status" value="1"/>
</dbReference>
<evidence type="ECO:0000256" key="12">
    <source>
        <dbReference type="HAMAP-Rule" id="MF_00102"/>
    </source>
</evidence>
<dbReference type="InterPro" id="IPR036291">
    <property type="entry name" value="NAD(P)-bd_dom_sf"/>
</dbReference>
<evidence type="ECO:0000256" key="3">
    <source>
        <dbReference type="ARBA" id="ARBA00022857"/>
    </source>
</evidence>
<proteinExistence type="inferred from homology"/>
<dbReference type="InterPro" id="IPR022663">
    <property type="entry name" value="DapB_C"/>
</dbReference>
<evidence type="ECO:0000256" key="9">
    <source>
        <dbReference type="ARBA" id="ARBA00038983"/>
    </source>
</evidence>
<comment type="subunit">
    <text evidence="12">Homotetramer.</text>
</comment>
<evidence type="ECO:0000313" key="16">
    <source>
        <dbReference type="Proteomes" id="UP000656274"/>
    </source>
</evidence>
<dbReference type="GO" id="GO:0008839">
    <property type="term" value="F:4-hydroxy-tetrahydrodipicolinate reductase"/>
    <property type="evidence" value="ECO:0007669"/>
    <property type="project" value="UniProtKB-EC"/>
</dbReference>
<evidence type="ECO:0000256" key="1">
    <source>
        <dbReference type="ARBA" id="ARBA00006642"/>
    </source>
</evidence>
<feature type="binding site" evidence="12">
    <location>
        <position position="132"/>
    </location>
    <ligand>
        <name>(S)-2,3,4,5-tetrahydrodipicolinate</name>
        <dbReference type="ChEBI" id="CHEBI:16845"/>
    </ligand>
</feature>
<dbReference type="Proteomes" id="UP000656274">
    <property type="component" value="Unassembled WGS sequence"/>
</dbReference>